<protein>
    <recommendedName>
        <fullName evidence="2">DUF7159 domain-containing protein</fullName>
    </recommendedName>
</protein>
<dbReference type="AlphaFoldDB" id="A0A1A3TQQ2"/>
<reference evidence="4" key="1">
    <citation type="submission" date="2016-06" db="EMBL/GenBank/DDBJ databases">
        <authorList>
            <person name="Sutton G."/>
            <person name="Brinkac L."/>
            <person name="Sanka R."/>
            <person name="Adams M."/>
            <person name="Lau E."/>
            <person name="Garcia-Basteiro A."/>
            <person name="Lopez-Varela E."/>
            <person name="Palencia S."/>
        </authorList>
    </citation>
    <scope>NUCLEOTIDE SEQUENCE [LARGE SCALE GENOMIC DNA]</scope>
    <source>
        <strain evidence="4">1274684.2</strain>
    </source>
</reference>
<organism evidence="3 4">
    <name type="scientific">Mycolicibacter sinensis (strain JDM601)</name>
    <name type="common">Mycobacterium sinense</name>
    <dbReference type="NCBI Taxonomy" id="875328"/>
    <lineage>
        <taxon>Bacteria</taxon>
        <taxon>Bacillati</taxon>
        <taxon>Actinomycetota</taxon>
        <taxon>Actinomycetes</taxon>
        <taxon>Mycobacteriales</taxon>
        <taxon>Mycobacteriaceae</taxon>
        <taxon>Mycolicibacter</taxon>
    </lineage>
</organism>
<name>A0A1A3TQQ2_MYCSD</name>
<feature type="compositionally biased region" description="Pro residues" evidence="1">
    <location>
        <begin position="307"/>
        <end position="321"/>
    </location>
</feature>
<dbReference type="Proteomes" id="UP000093759">
    <property type="component" value="Unassembled WGS sequence"/>
</dbReference>
<comment type="caution">
    <text evidence="3">The sequence shown here is derived from an EMBL/GenBank/DDBJ whole genome shotgun (WGS) entry which is preliminary data.</text>
</comment>
<evidence type="ECO:0000259" key="2">
    <source>
        <dbReference type="Pfam" id="PF23717"/>
    </source>
</evidence>
<feature type="compositionally biased region" description="Pro residues" evidence="1">
    <location>
        <begin position="344"/>
        <end position="354"/>
    </location>
</feature>
<sequence>MGRAILDTVLGLAMTPTTLGWVMAEGQADGCPTVSGDEFGITRGDAGLDAVSMASSASAVAARVRTVLAARGDRLHGVGVTWSDDAAVGAALLLESLADAGFDNVVPVRFARAAASLTSGIGSRGEQSAVCVIEPGSATLVFGGRGDEGPVVSTCPIGGTDEVIDWLADAFAAGGRRPETLMVAGSMRGMDRLGRRLESRLSVPVFVQSGAQQALARGAALALAPYADLTGPPVTGAPAGLRIGGVGSKRAMPFSYAAAVTMLTGGAVTFVASLSAALSLQLGPGRDVPDVRPPERATVARVAVPAAPPPAAPAAPPPAAPAPLAELPEDPVEFGSLWDGPAVAPVPPAPPPSAGPSLLDRFRERLPRLPGR</sequence>
<feature type="compositionally biased region" description="Basic and acidic residues" evidence="1">
    <location>
        <begin position="360"/>
        <end position="372"/>
    </location>
</feature>
<feature type="domain" description="DUF7159" evidence="2">
    <location>
        <begin position="7"/>
        <end position="228"/>
    </location>
</feature>
<dbReference type="Pfam" id="PF23717">
    <property type="entry name" value="DUF7159"/>
    <property type="match status" value="1"/>
</dbReference>
<evidence type="ECO:0000313" key="3">
    <source>
        <dbReference type="EMBL" id="OBK84988.1"/>
    </source>
</evidence>
<feature type="region of interest" description="Disordered" evidence="1">
    <location>
        <begin position="307"/>
        <end position="372"/>
    </location>
</feature>
<gene>
    <name evidence="3" type="ORF">A5648_07815</name>
</gene>
<dbReference type="EMBL" id="LZMF01000116">
    <property type="protein sequence ID" value="OBK84988.1"/>
    <property type="molecule type" value="Genomic_DNA"/>
</dbReference>
<evidence type="ECO:0000256" key="1">
    <source>
        <dbReference type="SAM" id="MobiDB-lite"/>
    </source>
</evidence>
<evidence type="ECO:0000313" key="4">
    <source>
        <dbReference type="Proteomes" id="UP000093759"/>
    </source>
</evidence>
<dbReference type="InterPro" id="IPR055583">
    <property type="entry name" value="DUF7159"/>
</dbReference>
<proteinExistence type="predicted"/>
<accession>A0A1A3TQQ2</accession>